<reference evidence="13 14" key="2">
    <citation type="submission" date="2018-11" db="EMBL/GenBank/DDBJ databases">
        <authorList>
            <consortium name="Pathogen Informatics"/>
        </authorList>
    </citation>
    <scope>NUCLEOTIDE SEQUENCE [LARGE SCALE GENOMIC DNA]</scope>
</reference>
<evidence type="ECO:0000256" key="11">
    <source>
        <dbReference type="ARBA" id="ARBA00025410"/>
    </source>
</evidence>
<dbReference type="Pfam" id="PF01997">
    <property type="entry name" value="Translin"/>
    <property type="match status" value="1"/>
</dbReference>
<dbReference type="InterPro" id="IPR036081">
    <property type="entry name" value="Translin_sf"/>
</dbReference>
<dbReference type="WBParaSite" id="TCLT_0001044501-mRNA-1">
    <property type="protein sequence ID" value="TCLT_0001044501-mRNA-1"/>
    <property type="gene ID" value="TCLT_0001044501"/>
</dbReference>
<comment type="function">
    <text evidence="10">DNA-binding protein that specifically recognizes consensus sequences at the breakpoint junctions in chromosomal translocations, mostly involving immunoglobulin (Ig)/T-cell receptor gene segments. Seems to recognize single-stranded DNA ends generated by staggered breaks occurring at recombination hot spots.</text>
</comment>
<keyword evidence="7" id="KW-0694">RNA-binding</keyword>
<comment type="function">
    <text evidence="11">Exhibits both single-stranded and double-stranded endoribonuclease activity. May act as an activator of RNA-induced silencing complex (RISC) by facilitating endonucleolytic cleavage of the siRNA passenger strand.</text>
</comment>
<dbReference type="FunFam" id="1.20.58.200:FF:000002">
    <property type="entry name" value="Putative translin"/>
    <property type="match status" value="1"/>
</dbReference>
<dbReference type="InterPro" id="IPR016069">
    <property type="entry name" value="Translin_C"/>
</dbReference>
<dbReference type="SUPFAM" id="SSF74784">
    <property type="entry name" value="Translin"/>
    <property type="match status" value="1"/>
</dbReference>
<dbReference type="GO" id="GO:0005634">
    <property type="term" value="C:nucleus"/>
    <property type="evidence" value="ECO:0007669"/>
    <property type="project" value="UniProtKB-SubCell"/>
</dbReference>
<comment type="subunit">
    <text evidence="4">Ring-shaped heterooctamer of six TSN and two TSNAX subunits, DNA/RNA binding occurs inside the ring.</text>
</comment>
<dbReference type="GO" id="GO:0003697">
    <property type="term" value="F:single-stranded DNA binding"/>
    <property type="evidence" value="ECO:0007669"/>
    <property type="project" value="InterPro"/>
</dbReference>
<keyword evidence="14" id="KW-1185">Reference proteome</keyword>
<dbReference type="EMBL" id="UYYF01005107">
    <property type="protein sequence ID" value="VDN08125.1"/>
    <property type="molecule type" value="Genomic_DNA"/>
</dbReference>
<evidence type="ECO:0000313" key="14">
    <source>
        <dbReference type="Proteomes" id="UP000276776"/>
    </source>
</evidence>
<evidence type="ECO:0000256" key="9">
    <source>
        <dbReference type="ARBA" id="ARBA00023242"/>
    </source>
</evidence>
<evidence type="ECO:0000256" key="4">
    <source>
        <dbReference type="ARBA" id="ARBA00011685"/>
    </source>
</evidence>
<dbReference type="OrthoDB" id="829at2759"/>
<dbReference type="GO" id="GO:0003723">
    <property type="term" value="F:RNA binding"/>
    <property type="evidence" value="ECO:0007669"/>
    <property type="project" value="UniProtKB-KW"/>
</dbReference>
<sequence>MAVVSENVATNALEVMFESFRETSENDRVLKDKINELAHEIEYRLSKAVMLLQKTHRSKDAKESAVIYFSSTKSCQLNHLKVIFSYLDYFFRYHENFRYTMQKLCFIVTYAHFLEHEALISRDNVAKIFNLSTDSAAGFHLDIEDYLFGLLLLANELSRYSFNAVIWGNNALPFKIADFLYDLDAKFRLLNLRNDKLRIRYDSLKYDVQKAEQVVYDLSVRGLKQEKQPTTA</sequence>
<keyword evidence="9" id="KW-0539">Nucleus</keyword>
<evidence type="ECO:0000313" key="13">
    <source>
        <dbReference type="EMBL" id="VDN08125.1"/>
    </source>
</evidence>
<gene>
    <name evidence="13" type="ORF">TCLT_LOCUS10434</name>
</gene>
<dbReference type="GO" id="GO:0016070">
    <property type="term" value="P:RNA metabolic process"/>
    <property type="evidence" value="ECO:0007669"/>
    <property type="project" value="InterPro"/>
</dbReference>
<protein>
    <recommendedName>
        <fullName evidence="5">Translin</fullName>
    </recommendedName>
    <alternativeName>
        <fullName evidence="12">Component 3 of promoter of RISC</fullName>
    </alternativeName>
</protein>
<dbReference type="GO" id="GO:0005737">
    <property type="term" value="C:cytoplasm"/>
    <property type="evidence" value="ECO:0007669"/>
    <property type="project" value="UniProtKB-SubCell"/>
</dbReference>
<dbReference type="InterPro" id="IPR033956">
    <property type="entry name" value="Translin"/>
</dbReference>
<evidence type="ECO:0000256" key="1">
    <source>
        <dbReference type="ARBA" id="ARBA00004123"/>
    </source>
</evidence>
<keyword evidence="8" id="KW-0238">DNA-binding</keyword>
<evidence type="ECO:0000256" key="8">
    <source>
        <dbReference type="ARBA" id="ARBA00023125"/>
    </source>
</evidence>
<evidence type="ECO:0000256" key="3">
    <source>
        <dbReference type="ARBA" id="ARBA00005902"/>
    </source>
</evidence>
<dbReference type="GO" id="GO:0043565">
    <property type="term" value="F:sequence-specific DNA binding"/>
    <property type="evidence" value="ECO:0007669"/>
    <property type="project" value="InterPro"/>
</dbReference>
<dbReference type="InterPro" id="IPR002848">
    <property type="entry name" value="Translin_fam"/>
</dbReference>
<evidence type="ECO:0000256" key="10">
    <source>
        <dbReference type="ARBA" id="ARBA00025374"/>
    </source>
</evidence>
<organism evidence="15">
    <name type="scientific">Thelazia callipaeda</name>
    <name type="common">Oriental eyeworm</name>
    <name type="synonym">Parasitic nematode</name>
    <dbReference type="NCBI Taxonomy" id="103827"/>
    <lineage>
        <taxon>Eukaryota</taxon>
        <taxon>Metazoa</taxon>
        <taxon>Ecdysozoa</taxon>
        <taxon>Nematoda</taxon>
        <taxon>Chromadorea</taxon>
        <taxon>Rhabditida</taxon>
        <taxon>Spirurina</taxon>
        <taxon>Spiruromorpha</taxon>
        <taxon>Thelazioidea</taxon>
        <taxon>Thelaziidae</taxon>
        <taxon>Thelazia</taxon>
    </lineage>
</organism>
<dbReference type="STRING" id="103827.A0A0N5DB83"/>
<evidence type="ECO:0000256" key="12">
    <source>
        <dbReference type="ARBA" id="ARBA00030513"/>
    </source>
</evidence>
<evidence type="ECO:0000256" key="7">
    <source>
        <dbReference type="ARBA" id="ARBA00022884"/>
    </source>
</evidence>
<dbReference type="Proteomes" id="UP000276776">
    <property type="component" value="Unassembled WGS sequence"/>
</dbReference>
<name>A0A0N5DB83_THECL</name>
<accession>A0A0N5DB83</accession>
<dbReference type="Gene3D" id="1.20.58.200">
    <property type="entry name" value="Translin, domain 2"/>
    <property type="match status" value="1"/>
</dbReference>
<reference evidence="15" key="1">
    <citation type="submission" date="2017-02" db="UniProtKB">
        <authorList>
            <consortium name="WormBaseParasite"/>
        </authorList>
    </citation>
    <scope>IDENTIFICATION</scope>
</reference>
<comment type="subcellular location">
    <subcellularLocation>
        <location evidence="2">Cytoplasm</location>
    </subcellularLocation>
    <subcellularLocation>
        <location evidence="1">Nucleus</location>
    </subcellularLocation>
</comment>
<evidence type="ECO:0000313" key="15">
    <source>
        <dbReference type="WBParaSite" id="TCLT_0001044501-mRNA-1"/>
    </source>
</evidence>
<dbReference type="InterPro" id="IPR016068">
    <property type="entry name" value="Translin_N"/>
</dbReference>
<evidence type="ECO:0000256" key="5">
    <source>
        <dbReference type="ARBA" id="ARBA00022196"/>
    </source>
</evidence>
<evidence type="ECO:0000256" key="2">
    <source>
        <dbReference type="ARBA" id="ARBA00004496"/>
    </source>
</evidence>
<comment type="similarity">
    <text evidence="3">Belongs to the translin family.</text>
</comment>
<dbReference type="CDD" id="cd14819">
    <property type="entry name" value="Translin"/>
    <property type="match status" value="1"/>
</dbReference>
<dbReference type="AlphaFoldDB" id="A0A0N5DB83"/>
<dbReference type="PANTHER" id="PTHR10741">
    <property type="entry name" value="TRANSLIN AND TRANSLIN ASSOCIATED PROTEIN X"/>
    <property type="match status" value="1"/>
</dbReference>
<evidence type="ECO:0000256" key="6">
    <source>
        <dbReference type="ARBA" id="ARBA00022490"/>
    </source>
</evidence>
<dbReference type="OMA" id="FFRYHEN"/>
<keyword evidence="6" id="KW-0963">Cytoplasm</keyword>
<proteinExistence type="inferred from homology"/>
<dbReference type="Gene3D" id="1.20.58.190">
    <property type="entry name" value="Translin, domain 1"/>
    <property type="match status" value="1"/>
</dbReference>